<proteinExistence type="predicted"/>
<feature type="transmembrane region" description="Helical" evidence="1">
    <location>
        <begin position="32"/>
        <end position="51"/>
    </location>
</feature>
<evidence type="ECO:0000256" key="1">
    <source>
        <dbReference type="SAM" id="Phobius"/>
    </source>
</evidence>
<sequence length="406" mass="42863">MTSYMLAACVVFGLVAVGEVISYLTKAVVPSMAGALILYLILIWCGMPQTYPETAGFTTMGDMAFYMLCVGVGTGVAPGEYVKNLKSVIMALVSVIVALIFTVGIGGLIFGLDTMVAGAGACCGGGAISGIATISQLNKLDLVALIGVPTIMIVTVDPIGQPIASFILRKYAKKLNAEDAYLLQKVAKVEDKQEVRLTKRGDAYGSPENPSPFFPAWLPSELDHNGVVLLEMALAVWGAVALESVTGMSAFLWCFLIGILGCLFGAFRLYLFDERANSSGFLTVLIIGYLLTSMNGLTPQAVISVLPSIVALIVLSAVGLGLGGYISGKFFGYDPILSAAAGVGIMFLFPGISIVSTEVSARAARNEEERKFIYGQIAPSMYIMGNTGFLFGLLFTVTVLLPMLAR</sequence>
<reference evidence="2 3" key="1">
    <citation type="submission" date="2016-10" db="EMBL/GenBank/DDBJ databases">
        <authorList>
            <person name="de Groot N.N."/>
        </authorList>
    </citation>
    <scope>NUCLEOTIDE SEQUENCE [LARGE SCALE GENOMIC DNA]</scope>
    <source>
        <strain evidence="2 3">DSM 20475</strain>
    </source>
</reference>
<feature type="transmembrane region" description="Helical" evidence="1">
    <location>
        <begin position="143"/>
        <end position="168"/>
    </location>
</feature>
<dbReference type="RefSeq" id="WP_091791843.1">
    <property type="nucleotide sequence ID" value="NZ_FNAF01000006.1"/>
</dbReference>
<name>A0A1G6X8L8_PEPNI</name>
<dbReference type="AlphaFoldDB" id="A0A1G6X8L8"/>
<organism evidence="2 3">
    <name type="scientific">Peptococcus niger</name>
    <dbReference type="NCBI Taxonomy" id="2741"/>
    <lineage>
        <taxon>Bacteria</taxon>
        <taxon>Bacillati</taxon>
        <taxon>Bacillota</taxon>
        <taxon>Clostridia</taxon>
        <taxon>Eubacteriales</taxon>
        <taxon>Peptococcaceae</taxon>
        <taxon>Peptococcus</taxon>
    </lineage>
</organism>
<feature type="transmembrane region" description="Helical" evidence="1">
    <location>
        <begin position="278"/>
        <end position="297"/>
    </location>
</feature>
<feature type="transmembrane region" description="Helical" evidence="1">
    <location>
        <begin position="250"/>
        <end position="272"/>
    </location>
</feature>
<keyword evidence="1" id="KW-0812">Transmembrane</keyword>
<gene>
    <name evidence="2" type="ORF">SAMN04489866_10663</name>
</gene>
<dbReference type="InterPro" id="IPR049576">
    <property type="entry name" value="HDC-like"/>
</dbReference>
<feature type="transmembrane region" description="Helical" evidence="1">
    <location>
        <begin position="309"/>
        <end position="327"/>
    </location>
</feature>
<dbReference type="OrthoDB" id="3243277at2"/>
<keyword evidence="1" id="KW-0472">Membrane</keyword>
<dbReference type="Proteomes" id="UP000198995">
    <property type="component" value="Unassembled WGS sequence"/>
</dbReference>
<evidence type="ECO:0008006" key="4">
    <source>
        <dbReference type="Google" id="ProtNLM"/>
    </source>
</evidence>
<keyword evidence="1" id="KW-1133">Transmembrane helix</keyword>
<accession>A0A1G6X8L8</accession>
<feature type="transmembrane region" description="Helical" evidence="1">
    <location>
        <begin position="88"/>
        <end position="110"/>
    </location>
</feature>
<dbReference type="STRING" id="2741.SAMN04489866_10663"/>
<feature type="transmembrane region" description="Helical" evidence="1">
    <location>
        <begin position="63"/>
        <end position="82"/>
    </location>
</feature>
<evidence type="ECO:0000313" key="2">
    <source>
        <dbReference type="EMBL" id="SDD73647.1"/>
    </source>
</evidence>
<dbReference type="EMBL" id="FNAF01000006">
    <property type="protein sequence ID" value="SDD73647.1"/>
    <property type="molecule type" value="Genomic_DNA"/>
</dbReference>
<feature type="transmembrane region" description="Helical" evidence="1">
    <location>
        <begin position="117"/>
        <end position="137"/>
    </location>
</feature>
<evidence type="ECO:0000313" key="3">
    <source>
        <dbReference type="Proteomes" id="UP000198995"/>
    </source>
</evidence>
<feature type="transmembrane region" description="Helical" evidence="1">
    <location>
        <begin position="382"/>
        <end position="405"/>
    </location>
</feature>
<feature type="transmembrane region" description="Helical" evidence="1">
    <location>
        <begin position="339"/>
        <end position="361"/>
    </location>
</feature>
<dbReference type="CDD" id="cd21416">
    <property type="entry name" value="HDC_protein"/>
    <property type="match status" value="1"/>
</dbReference>
<keyword evidence="3" id="KW-1185">Reference proteome</keyword>
<protein>
    <recommendedName>
        <fullName evidence="4">Na+/glutamate symporter</fullName>
    </recommendedName>
</protein>